<dbReference type="Pfam" id="PF03861">
    <property type="entry name" value="ANTAR"/>
    <property type="match status" value="1"/>
</dbReference>
<dbReference type="Proteomes" id="UP000717624">
    <property type="component" value="Unassembled WGS sequence"/>
</dbReference>
<name>A0A939BS51_9BACL</name>
<keyword evidence="3" id="KW-1185">Reference proteome</keyword>
<dbReference type="SUPFAM" id="SSF52172">
    <property type="entry name" value="CheY-like"/>
    <property type="match status" value="1"/>
</dbReference>
<proteinExistence type="predicted"/>
<dbReference type="PROSITE" id="PS50921">
    <property type="entry name" value="ANTAR"/>
    <property type="match status" value="1"/>
</dbReference>
<organism evidence="2 3">
    <name type="scientific">Brevibacillus fulvus</name>
    <dbReference type="NCBI Taxonomy" id="1125967"/>
    <lineage>
        <taxon>Bacteria</taxon>
        <taxon>Bacillati</taxon>
        <taxon>Bacillota</taxon>
        <taxon>Bacilli</taxon>
        <taxon>Bacillales</taxon>
        <taxon>Paenibacillaceae</taxon>
        <taxon>Brevibacillus</taxon>
    </lineage>
</organism>
<evidence type="ECO:0000313" key="2">
    <source>
        <dbReference type="EMBL" id="MBM7590342.1"/>
    </source>
</evidence>
<feature type="domain" description="ANTAR" evidence="1">
    <location>
        <begin position="119"/>
        <end position="180"/>
    </location>
</feature>
<dbReference type="Gene3D" id="1.10.10.10">
    <property type="entry name" value="Winged helix-like DNA-binding domain superfamily/Winged helix DNA-binding domain"/>
    <property type="match status" value="1"/>
</dbReference>
<dbReference type="InterPro" id="IPR011006">
    <property type="entry name" value="CheY-like_superfamily"/>
</dbReference>
<dbReference type="InterPro" id="IPR036388">
    <property type="entry name" value="WH-like_DNA-bd_sf"/>
</dbReference>
<sequence length="197" mass="23096">MRVAESLLLISHSGKNDQIKTKLSTAGFSVLQAMTNEEVQRAVPMFDAVILHMPPQSLSSWCRDLRSYGNIPLIWWCDDHQPHPDKLLDADIDGVLFPSMSSEELHWAYFVTKSLQRQRTQLKQEHEMALLRLEERKWIDQAKRILCEMKKIPEEEAFAFLRKSAMNERKRMVDVARSMVKVYQLIQEQKINESIRK</sequence>
<dbReference type="GO" id="GO:0003723">
    <property type="term" value="F:RNA binding"/>
    <property type="evidence" value="ECO:0007669"/>
    <property type="project" value="InterPro"/>
</dbReference>
<evidence type="ECO:0000313" key="3">
    <source>
        <dbReference type="Proteomes" id="UP000717624"/>
    </source>
</evidence>
<evidence type="ECO:0000259" key="1">
    <source>
        <dbReference type="PROSITE" id="PS50921"/>
    </source>
</evidence>
<dbReference type="EMBL" id="JAFBEB010000005">
    <property type="protein sequence ID" value="MBM7590342.1"/>
    <property type="molecule type" value="Genomic_DNA"/>
</dbReference>
<comment type="caution">
    <text evidence="2">The sequence shown here is derived from an EMBL/GenBank/DDBJ whole genome shotgun (WGS) entry which is preliminary data.</text>
</comment>
<dbReference type="InterPro" id="IPR005561">
    <property type="entry name" value="ANTAR"/>
</dbReference>
<dbReference type="SMART" id="SM01012">
    <property type="entry name" value="ANTAR"/>
    <property type="match status" value="1"/>
</dbReference>
<dbReference type="AlphaFoldDB" id="A0A939BS51"/>
<protein>
    <submittedName>
        <fullName evidence="2">Response regulator NasT</fullName>
    </submittedName>
</protein>
<gene>
    <name evidence="2" type="ORF">JOD01_001946</name>
</gene>
<reference evidence="2" key="1">
    <citation type="submission" date="2021-01" db="EMBL/GenBank/DDBJ databases">
        <title>Genomic Encyclopedia of Type Strains, Phase IV (KMG-IV): sequencing the most valuable type-strain genomes for metagenomic binning, comparative biology and taxonomic classification.</title>
        <authorList>
            <person name="Goeker M."/>
        </authorList>
    </citation>
    <scope>NUCLEOTIDE SEQUENCE</scope>
    <source>
        <strain evidence="2">DSM 25523</strain>
    </source>
</reference>
<accession>A0A939BS51</accession>
<dbReference type="RefSeq" id="WP_204518090.1">
    <property type="nucleotide sequence ID" value="NZ_BAABIN010000020.1"/>
</dbReference>